<gene>
    <name evidence="3" type="ORF">PG986_008682</name>
</gene>
<dbReference type="GeneID" id="92077966"/>
<dbReference type="PANTHER" id="PTHR33365">
    <property type="entry name" value="YALI0B05434P"/>
    <property type="match status" value="1"/>
</dbReference>
<dbReference type="InterPro" id="IPR021765">
    <property type="entry name" value="UstYa-like"/>
</dbReference>
<reference evidence="3 4" key="1">
    <citation type="submission" date="2023-01" db="EMBL/GenBank/DDBJ databases">
        <title>Analysis of 21 Apiospora genomes using comparative genomics revels a genus with tremendous synthesis potential of carbohydrate active enzymes and secondary metabolites.</title>
        <authorList>
            <person name="Sorensen T."/>
        </authorList>
    </citation>
    <scope>NUCLEOTIDE SEQUENCE [LARGE SCALE GENOMIC DNA]</scope>
    <source>
        <strain evidence="3 4">CBS 24483</strain>
    </source>
</reference>
<comment type="pathway">
    <text evidence="1">Mycotoxin biosynthesis.</text>
</comment>
<dbReference type="EMBL" id="JAQQWE010000006">
    <property type="protein sequence ID" value="KAK7947796.1"/>
    <property type="molecule type" value="Genomic_DNA"/>
</dbReference>
<evidence type="ECO:0008006" key="5">
    <source>
        <dbReference type="Google" id="ProtNLM"/>
    </source>
</evidence>
<evidence type="ECO:0000256" key="2">
    <source>
        <dbReference type="ARBA" id="ARBA00035112"/>
    </source>
</evidence>
<dbReference type="Pfam" id="PF11807">
    <property type="entry name" value="UstYa"/>
    <property type="match status" value="1"/>
</dbReference>
<name>A0ABR1Q5G6_9PEZI</name>
<dbReference type="Proteomes" id="UP001391051">
    <property type="component" value="Unassembled WGS sequence"/>
</dbReference>
<evidence type="ECO:0000313" key="3">
    <source>
        <dbReference type="EMBL" id="KAK7947796.1"/>
    </source>
</evidence>
<sequence length="197" mass="22826">MLSAGLWSADRPCPAIENEVYSPVKDLIQYKNVVFTAGFGRERSPLPRPPDAREGRPMGRLVRLRIPMDKASQLVNKTVPIPGEPGQYVIQLNVFHQLHCLNMLRKRLYSKTEYPPDHELMGIEHLEHCYDALRQSLICSADITPLPWRWVEQMQEAKEVAQVAHTCRDFDVIREWAKRNAVDHFDRKTYVPDPLQN</sequence>
<comment type="similarity">
    <text evidence="2">Belongs to the ustYa family.</text>
</comment>
<organism evidence="3 4">
    <name type="scientific">Apiospora aurea</name>
    <dbReference type="NCBI Taxonomy" id="335848"/>
    <lineage>
        <taxon>Eukaryota</taxon>
        <taxon>Fungi</taxon>
        <taxon>Dikarya</taxon>
        <taxon>Ascomycota</taxon>
        <taxon>Pezizomycotina</taxon>
        <taxon>Sordariomycetes</taxon>
        <taxon>Xylariomycetidae</taxon>
        <taxon>Amphisphaeriales</taxon>
        <taxon>Apiosporaceae</taxon>
        <taxon>Apiospora</taxon>
    </lineage>
</organism>
<proteinExistence type="inferred from homology"/>
<dbReference type="PANTHER" id="PTHR33365:SF4">
    <property type="entry name" value="CYCLOCHLOROTINE BIOSYNTHESIS PROTEIN O"/>
    <property type="match status" value="1"/>
</dbReference>
<evidence type="ECO:0000313" key="4">
    <source>
        <dbReference type="Proteomes" id="UP001391051"/>
    </source>
</evidence>
<dbReference type="RefSeq" id="XP_066697302.1">
    <property type="nucleotide sequence ID" value="XM_066844904.1"/>
</dbReference>
<protein>
    <recommendedName>
        <fullName evidence="5">Tat pathway signal sequence protein</fullName>
    </recommendedName>
</protein>
<keyword evidence="4" id="KW-1185">Reference proteome</keyword>
<comment type="caution">
    <text evidence="3">The sequence shown here is derived from an EMBL/GenBank/DDBJ whole genome shotgun (WGS) entry which is preliminary data.</text>
</comment>
<evidence type="ECO:0000256" key="1">
    <source>
        <dbReference type="ARBA" id="ARBA00004685"/>
    </source>
</evidence>
<accession>A0ABR1Q5G6</accession>